<evidence type="ECO:0000256" key="1">
    <source>
        <dbReference type="SAM" id="Coils"/>
    </source>
</evidence>
<feature type="coiled-coil region" evidence="1">
    <location>
        <begin position="238"/>
        <end position="265"/>
    </location>
</feature>
<accession>A0AAU9K6Q1</accession>
<evidence type="ECO:0000313" key="4">
    <source>
        <dbReference type="Proteomes" id="UP001162131"/>
    </source>
</evidence>
<reference evidence="3" key="1">
    <citation type="submission" date="2021-09" db="EMBL/GenBank/DDBJ databases">
        <authorList>
            <consortium name="AG Swart"/>
            <person name="Singh M."/>
            <person name="Singh A."/>
            <person name="Seah K."/>
            <person name="Emmerich C."/>
        </authorList>
    </citation>
    <scope>NUCLEOTIDE SEQUENCE</scope>
    <source>
        <strain evidence="3">ATCC30299</strain>
    </source>
</reference>
<proteinExistence type="predicted"/>
<organism evidence="3 4">
    <name type="scientific">Blepharisma stoltei</name>
    <dbReference type="NCBI Taxonomy" id="1481888"/>
    <lineage>
        <taxon>Eukaryota</taxon>
        <taxon>Sar</taxon>
        <taxon>Alveolata</taxon>
        <taxon>Ciliophora</taxon>
        <taxon>Postciliodesmatophora</taxon>
        <taxon>Heterotrichea</taxon>
        <taxon>Heterotrichida</taxon>
        <taxon>Blepharismidae</taxon>
        <taxon>Blepharisma</taxon>
    </lineage>
</organism>
<protein>
    <submittedName>
        <fullName evidence="3">Uncharacterized protein</fullName>
    </submittedName>
</protein>
<feature type="region of interest" description="Disordered" evidence="2">
    <location>
        <begin position="381"/>
        <end position="402"/>
    </location>
</feature>
<sequence length="402" mass="47296">MAELSSKRLFGDESPLRLPSLTLDRAFLTELGKQSKDSNNQDKISEYYSAIKSQISTLDTHIDGVLQRHEQDFLNAFKCQMYNLYAQLKELKKKTDENELKIKRDEQINRLQKSMEWFREEAVKLGESAQFYKKEADKWKAKAESLEDDRKFLETQLKTAKRKIKLLQGESIIKDEIEEPQESFITQKEPIHNESVASIKNYSPVSKYGIVVLDLLQKYSIKDGSFYVEIENYLLNQEKQYNEAIKHYKNTLDNKKKKIQNITAQQTSVFLEKSESESLFLECVEEVRKEVLRRRAKTLLNQKFGKKSKFTERDTKDHFTPGDKRKILELLISNEQVLIMLYEKLFPYRASQFATIPKNEDEEHTDEKLINLDEMLQQIPFKPPEEKPNESFQHKGRNLLTS</sequence>
<feature type="coiled-coil region" evidence="1">
    <location>
        <begin position="74"/>
        <end position="170"/>
    </location>
</feature>
<dbReference type="EMBL" id="CAJZBQ010000046">
    <property type="protein sequence ID" value="CAG9328851.1"/>
    <property type="molecule type" value="Genomic_DNA"/>
</dbReference>
<keyword evidence="4" id="KW-1185">Reference proteome</keyword>
<name>A0AAU9K6Q1_9CILI</name>
<keyword evidence="1" id="KW-0175">Coiled coil</keyword>
<feature type="compositionally biased region" description="Basic and acidic residues" evidence="2">
    <location>
        <begin position="383"/>
        <end position="393"/>
    </location>
</feature>
<dbReference type="PANTHER" id="PTHR40515">
    <property type="entry name" value="CILIA- AND FLAGELLA-ASSOCIATED PROTEIN 157"/>
    <property type="match status" value="1"/>
</dbReference>
<dbReference type="PANTHER" id="PTHR40515:SF1">
    <property type="entry name" value="CILIA- AND FLAGELLA-ASSOCIATED PROTEIN 157"/>
    <property type="match status" value="1"/>
</dbReference>
<dbReference type="AlphaFoldDB" id="A0AAU9K6Q1"/>
<gene>
    <name evidence="3" type="ORF">BSTOLATCC_MIC46836</name>
</gene>
<evidence type="ECO:0000256" key="2">
    <source>
        <dbReference type="SAM" id="MobiDB-lite"/>
    </source>
</evidence>
<comment type="caution">
    <text evidence="3">The sequence shown here is derived from an EMBL/GenBank/DDBJ whole genome shotgun (WGS) entry which is preliminary data.</text>
</comment>
<evidence type="ECO:0000313" key="3">
    <source>
        <dbReference type="EMBL" id="CAG9328851.1"/>
    </source>
</evidence>
<dbReference type="Proteomes" id="UP001162131">
    <property type="component" value="Unassembled WGS sequence"/>
</dbReference>